<evidence type="ECO:0000313" key="12">
    <source>
        <dbReference type="EMBL" id="AWT40345.1"/>
    </source>
</evidence>
<evidence type="ECO:0000259" key="10">
    <source>
        <dbReference type="PROSITE" id="PS51447"/>
    </source>
</evidence>
<dbReference type="PANTHER" id="PTHR10947:SF0">
    <property type="entry name" value="PHENYLALANINE--TRNA LIGASE BETA SUBUNIT"/>
    <property type="match status" value="1"/>
</dbReference>
<dbReference type="PANTHER" id="PTHR10947">
    <property type="entry name" value="PHENYLALANYL-TRNA SYNTHETASE BETA CHAIN AND LEUCINE-RICH REPEAT-CONTAINING PROTEIN 47"/>
    <property type="match status" value="1"/>
</dbReference>
<feature type="domain" description="FDX-ACB" evidence="10">
    <location>
        <begin position="616"/>
        <end position="709"/>
    </location>
</feature>
<dbReference type="Pfam" id="PF17759">
    <property type="entry name" value="tRNA_synthFbeta"/>
    <property type="match status" value="1"/>
</dbReference>
<keyword evidence="8" id="KW-0648">Protein biosynthesis</keyword>
<dbReference type="Gene3D" id="3.30.56.10">
    <property type="match status" value="2"/>
</dbReference>
<keyword evidence="7" id="KW-0460">Magnesium</keyword>
<keyword evidence="12" id="KW-0150">Chloroplast</keyword>
<dbReference type="InterPro" id="IPR020825">
    <property type="entry name" value="Phe-tRNA_synthase-like_B3/B4"/>
</dbReference>
<sequence>MLIALEWINESIDIKFLNLEYLINKLTIGGFEVENIIRKYNLSKKIIILDIFSTANRADTLSINGMSKEFSNLLNKPYKKSNYLKQSFKWENKFKKWIISSSKEYDCSAFFIVMLEDLIKHDTPNWLKQKLLSSGYIPKNNLLDYKHYIFLETGYPFEFYDLEKIYSYLNSSNFQIRFEKIKNNKIVINNDTFLYKLQVPFVKGNINCLPISIIGTLNNEKFCCTSKTKSILLEGSVFSPTFIYQQSRLSKLKTDRSIKYQKKIENDKLISSFYKLIKLLKVFNPDLKCKLHTISDILINSNDQITLNYNYIIHILGPIKRAYKNIKKNIDPILISNYLTQLKLPFTYNRLNLTWNISIPSFRKNDIFYPIDVIEEIARLYSYNKFLTRVPTIEKIGKKDKSFEIKKKVVLSYINFGFTELIHYSLENKNNSYQFPFHHIIRLRNPLTFEYSNLRVSLIPNLLKTVKNNLRYNNSMLQGFEFGHIFHMSSFANFQEFEYNSGIFGGIKNRTIWSNHSKFLSWFEAKGKIEQIFNQLNIKTTWNTSVCLKYEKIFHPYRIVNIYSYDRNHLGTFGQIHPILAKKLKILKPLFIFEFNFNKIKIEIEKQKLVKYKDYIFYPIINKNLSFEINHNVRFLDLKNLLVTNGTKFLKKIILLDEYENISMSTNKQSICIRLIFQSNTQTLQNNNVDNIVNNLKNQLIKVYNVSFKG</sequence>
<dbReference type="SMART" id="SM00896">
    <property type="entry name" value="FDX-ACB"/>
    <property type="match status" value="1"/>
</dbReference>
<keyword evidence="6" id="KW-0067">ATP-binding</keyword>
<evidence type="ECO:0000256" key="4">
    <source>
        <dbReference type="ARBA" id="ARBA00022723"/>
    </source>
</evidence>
<dbReference type="Gene3D" id="3.30.930.10">
    <property type="entry name" value="Bira Bifunctional Protein, Domain 2"/>
    <property type="match status" value="1"/>
</dbReference>
<gene>
    <name evidence="12" type="primary">syfB</name>
</gene>
<dbReference type="InterPro" id="IPR045060">
    <property type="entry name" value="Phe-tRNA-ligase_IIc_bsu"/>
</dbReference>
<keyword evidence="4" id="KW-0479">Metal-binding</keyword>
<dbReference type="Gene3D" id="3.50.40.10">
    <property type="entry name" value="Phenylalanyl-trna Synthetase, Chain B, domain 3"/>
    <property type="match status" value="1"/>
</dbReference>
<dbReference type="GeneID" id="36960274"/>
<dbReference type="InterPro" id="IPR005147">
    <property type="entry name" value="tRNA_synthase_B5-dom"/>
</dbReference>
<accession>A0A2U9NTI7</accession>
<dbReference type="SUPFAM" id="SSF46955">
    <property type="entry name" value="Putative DNA-binding domain"/>
    <property type="match status" value="2"/>
</dbReference>
<dbReference type="SUPFAM" id="SSF56037">
    <property type="entry name" value="PheT/TilS domain"/>
    <property type="match status" value="1"/>
</dbReference>
<protein>
    <recommendedName>
        <fullName evidence="2">phenylalanine--tRNA ligase</fullName>
        <ecNumber evidence="2">6.1.1.20</ecNumber>
    </recommendedName>
</protein>
<keyword evidence="3 12" id="KW-0436">Ligase</keyword>
<proteinExistence type="predicted"/>
<dbReference type="SMART" id="SM00874">
    <property type="entry name" value="B5"/>
    <property type="match status" value="1"/>
</dbReference>
<dbReference type="AlphaFoldDB" id="A0A2U9NTI7"/>
<dbReference type="InterPro" id="IPR005121">
    <property type="entry name" value="Fdx_antiC-bd"/>
</dbReference>
<dbReference type="GO" id="GO:0005524">
    <property type="term" value="F:ATP binding"/>
    <property type="evidence" value="ECO:0007669"/>
    <property type="project" value="UniProtKB-KW"/>
</dbReference>
<organism evidence="12">
    <name type="scientific">Astrosyne radiata</name>
    <dbReference type="NCBI Taxonomy" id="1158023"/>
    <lineage>
        <taxon>Eukaryota</taxon>
        <taxon>Sar</taxon>
        <taxon>Stramenopiles</taxon>
        <taxon>Ochrophyta</taxon>
        <taxon>Bacillariophyta</taxon>
        <taxon>Fragilariophyceae</taxon>
        <taxon>Fragilariophycidae</taxon>
        <taxon>Cyclophorales</taxon>
        <taxon>Cyclophoraceae</taxon>
        <taxon>Astrosyne</taxon>
    </lineage>
</organism>
<dbReference type="InterPro" id="IPR036690">
    <property type="entry name" value="Fdx_antiC-bd_sf"/>
</dbReference>
<dbReference type="RefSeq" id="YP_009497632.1">
    <property type="nucleotide sequence ID" value="NC_038008.1"/>
</dbReference>
<dbReference type="GO" id="GO:0009328">
    <property type="term" value="C:phenylalanine-tRNA ligase complex"/>
    <property type="evidence" value="ECO:0007669"/>
    <property type="project" value="TreeGrafter"/>
</dbReference>
<keyword evidence="5" id="KW-0547">Nucleotide-binding</keyword>
<dbReference type="GO" id="GO:0006432">
    <property type="term" value="P:phenylalanyl-tRNA aminoacylation"/>
    <property type="evidence" value="ECO:0007669"/>
    <property type="project" value="InterPro"/>
</dbReference>
<comment type="cofactor">
    <cofactor evidence="1">
        <name>Mg(2+)</name>
        <dbReference type="ChEBI" id="CHEBI:18420"/>
    </cofactor>
</comment>
<dbReference type="InterPro" id="IPR005146">
    <property type="entry name" value="B3/B4_tRNA-bd"/>
</dbReference>
<dbReference type="GO" id="GO:0000287">
    <property type="term" value="F:magnesium ion binding"/>
    <property type="evidence" value="ECO:0007669"/>
    <property type="project" value="InterPro"/>
</dbReference>
<dbReference type="InterPro" id="IPR045864">
    <property type="entry name" value="aa-tRNA-synth_II/BPL/LPL"/>
</dbReference>
<dbReference type="Pfam" id="PF03147">
    <property type="entry name" value="FDX-ACB"/>
    <property type="match status" value="1"/>
</dbReference>
<evidence type="ECO:0000256" key="7">
    <source>
        <dbReference type="ARBA" id="ARBA00022842"/>
    </source>
</evidence>
<dbReference type="PROSITE" id="PS51483">
    <property type="entry name" value="B5"/>
    <property type="match status" value="1"/>
</dbReference>
<dbReference type="CDD" id="cd00769">
    <property type="entry name" value="PheRS_beta_core"/>
    <property type="match status" value="1"/>
</dbReference>
<evidence type="ECO:0000256" key="9">
    <source>
        <dbReference type="ARBA" id="ARBA00023146"/>
    </source>
</evidence>
<dbReference type="Pfam" id="PF03483">
    <property type="entry name" value="B3_4"/>
    <property type="match status" value="1"/>
</dbReference>
<evidence type="ECO:0000256" key="2">
    <source>
        <dbReference type="ARBA" id="ARBA00012814"/>
    </source>
</evidence>
<evidence type="ECO:0000259" key="11">
    <source>
        <dbReference type="PROSITE" id="PS51483"/>
    </source>
</evidence>
<geneLocation type="chloroplast" evidence="12"/>
<feature type="domain" description="B5" evidence="11">
    <location>
        <begin position="300"/>
        <end position="388"/>
    </location>
</feature>
<dbReference type="SMART" id="SM00873">
    <property type="entry name" value="B3_4"/>
    <property type="match status" value="1"/>
</dbReference>
<dbReference type="GO" id="GO:0004826">
    <property type="term" value="F:phenylalanine-tRNA ligase activity"/>
    <property type="evidence" value="ECO:0007669"/>
    <property type="project" value="UniProtKB-EC"/>
</dbReference>
<dbReference type="Pfam" id="PF03484">
    <property type="entry name" value="B5"/>
    <property type="match status" value="1"/>
</dbReference>
<dbReference type="SUPFAM" id="SSF54991">
    <property type="entry name" value="Anticodon-binding domain of PheRS"/>
    <property type="match status" value="1"/>
</dbReference>
<evidence type="ECO:0000256" key="1">
    <source>
        <dbReference type="ARBA" id="ARBA00001946"/>
    </source>
</evidence>
<dbReference type="SUPFAM" id="SSF55681">
    <property type="entry name" value="Class II aaRS and biotin synthetases"/>
    <property type="match status" value="1"/>
</dbReference>
<dbReference type="InterPro" id="IPR009061">
    <property type="entry name" value="DNA-bd_dom_put_sf"/>
</dbReference>
<dbReference type="Gene3D" id="3.30.70.380">
    <property type="entry name" value="Ferrodoxin-fold anticodon-binding domain"/>
    <property type="match status" value="1"/>
</dbReference>
<evidence type="ECO:0000256" key="5">
    <source>
        <dbReference type="ARBA" id="ARBA00022741"/>
    </source>
</evidence>
<keyword evidence="9" id="KW-0030">Aminoacyl-tRNA synthetase</keyword>
<dbReference type="GO" id="GO:0003723">
    <property type="term" value="F:RNA binding"/>
    <property type="evidence" value="ECO:0007669"/>
    <property type="project" value="InterPro"/>
</dbReference>
<keyword evidence="12" id="KW-0934">Plastid</keyword>
<evidence type="ECO:0000256" key="3">
    <source>
        <dbReference type="ARBA" id="ARBA00022598"/>
    </source>
</evidence>
<dbReference type="EC" id="6.1.1.20" evidence="2"/>
<dbReference type="InterPro" id="IPR041616">
    <property type="entry name" value="PheRS_beta_core"/>
</dbReference>
<evidence type="ECO:0000256" key="8">
    <source>
        <dbReference type="ARBA" id="ARBA00022917"/>
    </source>
</evidence>
<reference evidence="12" key="1">
    <citation type="journal article" date="2018" name="Adv. Bot. Res.">
        <title>Evolution of the Plastid Genomes in Diatoms.</title>
        <authorList>
            <person name="Yu M."/>
            <person name="Ashworth M.P."/>
            <person name="Hajrah N.H."/>
            <person name="Khiyami M.A."/>
            <person name="Sabir M.J."/>
            <person name="Alhebshi A.M."/>
            <person name="Al-Malki A.L."/>
            <person name="Sabir J.S.M."/>
            <person name="Theriot E.C."/>
            <person name="Jansen R.K."/>
        </authorList>
    </citation>
    <scope>NUCLEOTIDE SEQUENCE</scope>
</reference>
<dbReference type="EMBL" id="MG755807">
    <property type="protein sequence ID" value="AWT40345.1"/>
    <property type="molecule type" value="Genomic_DNA"/>
</dbReference>
<evidence type="ECO:0000256" key="6">
    <source>
        <dbReference type="ARBA" id="ARBA00022840"/>
    </source>
</evidence>
<dbReference type="PROSITE" id="PS51447">
    <property type="entry name" value="FDX_ACB"/>
    <property type="match status" value="1"/>
</dbReference>
<name>A0A2U9NTI7_9STRA</name>